<protein>
    <recommendedName>
        <fullName evidence="6">Mid2 domain-containing protein</fullName>
    </recommendedName>
</protein>
<evidence type="ECO:0000256" key="3">
    <source>
        <dbReference type="SAM" id="SignalP"/>
    </source>
</evidence>
<feature type="compositionally biased region" description="Basic and acidic residues" evidence="1">
    <location>
        <begin position="375"/>
        <end position="388"/>
    </location>
</feature>
<evidence type="ECO:0000256" key="1">
    <source>
        <dbReference type="SAM" id="MobiDB-lite"/>
    </source>
</evidence>
<dbReference type="STRING" id="1408157.A0A1J7I7Q8"/>
<evidence type="ECO:0000256" key="2">
    <source>
        <dbReference type="SAM" id="Phobius"/>
    </source>
</evidence>
<feature type="region of interest" description="Disordered" evidence="1">
    <location>
        <begin position="269"/>
        <end position="403"/>
    </location>
</feature>
<name>A0A1J7I7Q8_9PEZI</name>
<accession>A0A1J7I7Q8</accession>
<feature type="signal peptide" evidence="3">
    <location>
        <begin position="1"/>
        <end position="20"/>
    </location>
</feature>
<dbReference type="InParanoid" id="A0A1J7I7Q8"/>
<keyword evidence="2" id="KW-1133">Transmembrane helix</keyword>
<proteinExistence type="predicted"/>
<evidence type="ECO:0000313" key="5">
    <source>
        <dbReference type="Proteomes" id="UP000182658"/>
    </source>
</evidence>
<feature type="compositionally biased region" description="Polar residues" evidence="1">
    <location>
        <begin position="359"/>
        <end position="372"/>
    </location>
</feature>
<keyword evidence="2" id="KW-0472">Membrane</keyword>
<feature type="compositionally biased region" description="Polar residues" evidence="1">
    <location>
        <begin position="285"/>
        <end position="297"/>
    </location>
</feature>
<dbReference type="EMBL" id="KV875106">
    <property type="protein sequence ID" value="OIW23687.1"/>
    <property type="molecule type" value="Genomic_DNA"/>
</dbReference>
<reference evidence="4 5" key="1">
    <citation type="submission" date="2016-10" db="EMBL/GenBank/DDBJ databases">
        <title>Draft genome sequence of Coniochaeta ligniaria NRRL30616, a lignocellulolytic fungus for bioabatement of inhibitors in plant biomass hydrolysates.</title>
        <authorList>
            <consortium name="DOE Joint Genome Institute"/>
            <person name="Jimenez D.J."/>
            <person name="Hector R.E."/>
            <person name="Riley R."/>
            <person name="Sun H."/>
            <person name="Grigoriev I.V."/>
            <person name="Van Elsas J.D."/>
            <person name="Nichols N.N."/>
        </authorList>
    </citation>
    <scope>NUCLEOTIDE SEQUENCE [LARGE SCALE GENOMIC DNA]</scope>
    <source>
        <strain evidence="4 5">NRRL 30616</strain>
    </source>
</reference>
<evidence type="ECO:0000313" key="4">
    <source>
        <dbReference type="EMBL" id="OIW23687.1"/>
    </source>
</evidence>
<dbReference type="AlphaFoldDB" id="A0A1J7I7Q8"/>
<feature type="transmembrane region" description="Helical" evidence="2">
    <location>
        <begin position="244"/>
        <end position="266"/>
    </location>
</feature>
<feature type="region of interest" description="Disordered" evidence="1">
    <location>
        <begin position="420"/>
        <end position="461"/>
    </location>
</feature>
<sequence>MISLSYVWAIGWLLHASATAQLFAAMNPAPTLWPRYYQAASPLRPLGKRQAAQCAAGKHACSDIGPPGAAACCPDDTYCIVNATASSVAACCAIGSVCNSPCAESEYQCIVTVTITSVSPPTTTSTAACCPRQCTQTSMFGCPSSLGGGCCSYGQTCASASQCLWTSSPTNAVTSVVSQIPPGCTTSQFACPSSLGGGCCDVTASCTFVPGSGAHCAALTVAPTASGVAAVPQNNDGLGTGAKAGIGAGVVAGVGIVVGVVTWLILRRRKNQRSSQGSRPDASGSDPQTYSGATATSPIPRRTGLALLARDRSPPEMTQQPHPDNTVTRGGGRLRGLTADYFGPAAVPGPFTEPPHQQGDGSPSTMATTPPGGNNRDRAVPMDPHSPDDITAPVEIDSRARQRNVSDTIAGRFELYGNELASPYSEGTSPHDVVSPYTPSPGTVGEGTLVPSPTRRHGSNG</sequence>
<keyword evidence="2" id="KW-0812">Transmembrane</keyword>
<feature type="compositionally biased region" description="Polar residues" evidence="1">
    <location>
        <begin position="316"/>
        <end position="328"/>
    </location>
</feature>
<keyword evidence="3" id="KW-0732">Signal</keyword>
<gene>
    <name evidence="4" type="ORF">CONLIGDRAFT_649704</name>
</gene>
<dbReference type="Proteomes" id="UP000182658">
    <property type="component" value="Unassembled WGS sequence"/>
</dbReference>
<dbReference type="OrthoDB" id="4499262at2759"/>
<organism evidence="4 5">
    <name type="scientific">Coniochaeta ligniaria NRRL 30616</name>
    <dbReference type="NCBI Taxonomy" id="1408157"/>
    <lineage>
        <taxon>Eukaryota</taxon>
        <taxon>Fungi</taxon>
        <taxon>Dikarya</taxon>
        <taxon>Ascomycota</taxon>
        <taxon>Pezizomycotina</taxon>
        <taxon>Sordariomycetes</taxon>
        <taxon>Sordariomycetidae</taxon>
        <taxon>Coniochaetales</taxon>
        <taxon>Coniochaetaceae</taxon>
        <taxon>Coniochaeta</taxon>
    </lineage>
</organism>
<evidence type="ECO:0008006" key="6">
    <source>
        <dbReference type="Google" id="ProtNLM"/>
    </source>
</evidence>
<keyword evidence="5" id="KW-1185">Reference proteome</keyword>
<feature type="chain" id="PRO_5013131609" description="Mid2 domain-containing protein" evidence="3">
    <location>
        <begin position="21"/>
        <end position="461"/>
    </location>
</feature>